<keyword evidence="4" id="KW-0539">Nucleus</keyword>
<dbReference type="AlphaFoldDB" id="A0A6U1UKI5"/>
<accession>A0A6U1UKI5</accession>
<dbReference type="InterPro" id="IPR002716">
    <property type="entry name" value="PIN_dom"/>
</dbReference>
<dbReference type="CDD" id="cd09864">
    <property type="entry name" value="PIN_Fcf1-like"/>
    <property type="match status" value="1"/>
</dbReference>
<evidence type="ECO:0000256" key="6">
    <source>
        <dbReference type="SAM" id="MobiDB-lite"/>
    </source>
</evidence>
<evidence type="ECO:0000256" key="3">
    <source>
        <dbReference type="ARBA" id="ARBA00022552"/>
    </source>
</evidence>
<feature type="domain" description="PIN" evidence="7">
    <location>
        <begin position="50"/>
        <end position="149"/>
    </location>
</feature>
<organism evidence="9">
    <name type="scientific">Vannella robusta</name>
    <dbReference type="NCBI Taxonomy" id="1487602"/>
    <lineage>
        <taxon>Eukaryota</taxon>
        <taxon>Amoebozoa</taxon>
        <taxon>Discosea</taxon>
        <taxon>Flabellinia</taxon>
        <taxon>Vannellidae</taxon>
        <taxon>Vannella</taxon>
    </lineage>
</organism>
<dbReference type="SMART" id="SM00670">
    <property type="entry name" value="PINc"/>
    <property type="match status" value="1"/>
</dbReference>
<dbReference type="Pfam" id="PF04900">
    <property type="entry name" value="Fcf1"/>
    <property type="match status" value="1"/>
</dbReference>
<dbReference type="FunFam" id="3.40.50.1010:FF:000004">
    <property type="entry name" value="rRNA-processing protein FCF1 homolog"/>
    <property type="match status" value="1"/>
</dbReference>
<sequence>MLSPNDNRLIKKRKENEEKEKVKKKEEIQEIEPVSSALYFKHNTQLGPPYHILIDTNFVNFSIQNKLEIVSSMMDCLYAKCVPIITDCVMGELEKMGRSHRLALRLVQDERFERLTCSHRGTYADDCLVERVKQHKCYIVATCDKDLKRRIRKIPGVPIMYIRNHRYSIERLPEAYGAPAL</sequence>
<comment type="subcellular location">
    <subcellularLocation>
        <location evidence="1">Nucleus</location>
        <location evidence="1">Nucleolus</location>
    </subcellularLocation>
</comment>
<keyword evidence="3" id="KW-0698">rRNA processing</keyword>
<dbReference type="InterPro" id="IPR037503">
    <property type="entry name" value="Fcf1_PIN"/>
</dbReference>
<name>A0A6U1UKI5_9EUKA</name>
<evidence type="ECO:0000259" key="7">
    <source>
        <dbReference type="SMART" id="SM00670"/>
    </source>
</evidence>
<evidence type="ECO:0000313" key="9">
    <source>
        <dbReference type="EMBL" id="CAE2218705.1"/>
    </source>
</evidence>
<proteinExistence type="inferred from homology"/>
<protein>
    <recommendedName>
        <fullName evidence="7">PIN domain-containing protein</fullName>
    </recommendedName>
</protein>
<keyword evidence="2" id="KW-0690">Ribosome biogenesis</keyword>
<dbReference type="Gene3D" id="3.40.50.1010">
    <property type="entry name" value="5'-nuclease"/>
    <property type="match status" value="1"/>
</dbReference>
<feature type="region of interest" description="Disordered" evidence="6">
    <location>
        <begin position="1"/>
        <end position="21"/>
    </location>
</feature>
<dbReference type="EMBL" id="HBKP01011739">
    <property type="protein sequence ID" value="CAE2218702.1"/>
    <property type="molecule type" value="Transcribed_RNA"/>
</dbReference>
<dbReference type="EMBL" id="HBKP01011740">
    <property type="protein sequence ID" value="CAE2218705.1"/>
    <property type="molecule type" value="Transcribed_RNA"/>
</dbReference>
<comment type="similarity">
    <text evidence="5">Belongs to the UTP23/FCF1 family. FCF1 subfamily.</text>
</comment>
<dbReference type="PANTHER" id="PTHR12416">
    <property type="entry name" value="RRNA-PROCESSING PROTEIN UTP23 HOMOLOG"/>
    <property type="match status" value="1"/>
</dbReference>
<evidence type="ECO:0000256" key="2">
    <source>
        <dbReference type="ARBA" id="ARBA00022517"/>
    </source>
</evidence>
<gene>
    <name evidence="8" type="ORF">VSP0166_LOCUS8218</name>
    <name evidence="9" type="ORF">VSP0166_LOCUS8219</name>
</gene>
<evidence type="ECO:0000256" key="5">
    <source>
        <dbReference type="ARBA" id="ARBA00024026"/>
    </source>
</evidence>
<dbReference type="SUPFAM" id="SSF88723">
    <property type="entry name" value="PIN domain-like"/>
    <property type="match status" value="1"/>
</dbReference>
<evidence type="ECO:0000256" key="1">
    <source>
        <dbReference type="ARBA" id="ARBA00004604"/>
    </source>
</evidence>
<evidence type="ECO:0000313" key="8">
    <source>
        <dbReference type="EMBL" id="CAE2218702.1"/>
    </source>
</evidence>
<evidence type="ECO:0000256" key="4">
    <source>
        <dbReference type="ARBA" id="ARBA00023242"/>
    </source>
</evidence>
<dbReference type="InterPro" id="IPR006984">
    <property type="entry name" value="Fcf1/UTP23"/>
</dbReference>
<reference evidence="9" key="1">
    <citation type="submission" date="2021-01" db="EMBL/GenBank/DDBJ databases">
        <authorList>
            <person name="Corre E."/>
            <person name="Pelletier E."/>
            <person name="Niang G."/>
            <person name="Scheremetjew M."/>
            <person name="Finn R."/>
            <person name="Kale V."/>
            <person name="Holt S."/>
            <person name="Cochrane G."/>
            <person name="Meng A."/>
            <person name="Brown T."/>
            <person name="Cohen L."/>
        </authorList>
    </citation>
    <scope>NUCLEOTIDE SEQUENCE</scope>
    <source>
        <strain evidence="9">DIVA3 518/3/11/1/6</strain>
    </source>
</reference>
<dbReference type="GO" id="GO:0006364">
    <property type="term" value="P:rRNA processing"/>
    <property type="evidence" value="ECO:0007669"/>
    <property type="project" value="UniProtKB-KW"/>
</dbReference>
<dbReference type="InterPro" id="IPR029060">
    <property type="entry name" value="PIN-like_dom_sf"/>
</dbReference>
<dbReference type="GO" id="GO:0032040">
    <property type="term" value="C:small-subunit processome"/>
    <property type="evidence" value="ECO:0007669"/>
    <property type="project" value="InterPro"/>
</dbReference>
<dbReference type="GO" id="GO:0042274">
    <property type="term" value="P:ribosomal small subunit biogenesis"/>
    <property type="evidence" value="ECO:0007669"/>
    <property type="project" value="UniProtKB-ARBA"/>
</dbReference>